<dbReference type="KEGG" id="bon:A361_27200"/>
<dbReference type="SUPFAM" id="SSF81301">
    <property type="entry name" value="Nucleotidyltransferase"/>
    <property type="match status" value="1"/>
</dbReference>
<keyword evidence="1" id="KW-0614">Plasmid</keyword>
<evidence type="ECO:0000313" key="2">
    <source>
        <dbReference type="Proteomes" id="UP000077856"/>
    </source>
</evidence>
<proteinExistence type="predicted"/>
<dbReference type="Proteomes" id="UP000077856">
    <property type="component" value="Plasmid pBO1"/>
</dbReference>
<dbReference type="RefSeq" id="WP_019381048.1">
    <property type="nucleotide sequence ID" value="NZ_CP015507.1"/>
</dbReference>
<dbReference type="eggNOG" id="COG0346">
    <property type="taxonomic scope" value="Bacteria"/>
</dbReference>
<evidence type="ECO:0000313" key="1">
    <source>
        <dbReference type="EMBL" id="AND42872.1"/>
    </source>
</evidence>
<dbReference type="Pfam" id="PF10706">
    <property type="entry name" value="Aminoglyc_resit"/>
    <property type="match status" value="1"/>
</dbReference>
<evidence type="ECO:0008006" key="3">
    <source>
        <dbReference type="Google" id="ProtNLM"/>
    </source>
</evidence>
<reference evidence="1 2" key="1">
    <citation type="submission" date="2016-04" db="EMBL/GenBank/DDBJ databases">
        <title>Complete genome sequence of Bacillus oceanisediminis strain 2691.</title>
        <authorList>
            <person name="Jeong H."/>
            <person name="Kim H.J."/>
            <person name="Lee D.-W."/>
        </authorList>
    </citation>
    <scope>NUCLEOTIDE SEQUENCE [LARGE SCALE GENOMIC DNA]</scope>
    <source>
        <strain evidence="1 2">2691</strain>
        <plasmid evidence="2">pbo1</plasmid>
    </source>
</reference>
<dbReference type="InterPro" id="IPR019646">
    <property type="entry name" value="Aminoglyc_AdlTrfase"/>
</dbReference>
<protein>
    <recommendedName>
        <fullName evidence="3">Amino acid transporter</fullName>
    </recommendedName>
</protein>
<sequence length="190" mass="22785">MSFEQCKSVASLMRGFNKTWCIAGGWAIDLFIGKETRKHKDIEFAVFRKDQFYLKSYLIEWDFKKVINSELYTWGNEFLELPVHEIHASNKMTGDEIEILLNETMDDNWTFRRDLRISYPINSILSYSESGIPFLNPEIVLLYKAKNTREKDHQDFMTIKDYLDNDQKQWLSYTLEMHQPTHKWLQFLSY</sequence>
<geneLocation type="plasmid" evidence="2">
    <name>pbo1</name>
</geneLocation>
<organism evidence="1 2">
    <name type="scientific">Cytobacillus oceanisediminis 2691</name>
    <dbReference type="NCBI Taxonomy" id="1196031"/>
    <lineage>
        <taxon>Bacteria</taxon>
        <taxon>Bacillati</taxon>
        <taxon>Bacillota</taxon>
        <taxon>Bacilli</taxon>
        <taxon>Bacillales</taxon>
        <taxon>Bacillaceae</taxon>
        <taxon>Cytobacillus</taxon>
    </lineage>
</organism>
<dbReference type="InterPro" id="IPR043519">
    <property type="entry name" value="NT_sf"/>
</dbReference>
<dbReference type="Gene3D" id="3.30.460.40">
    <property type="match status" value="1"/>
</dbReference>
<name>A0A160MHD4_9BACI</name>
<accession>A0A160MHD4</accession>
<dbReference type="EMBL" id="CP015507">
    <property type="protein sequence ID" value="AND42872.1"/>
    <property type="molecule type" value="Genomic_DNA"/>
</dbReference>
<gene>
    <name evidence="1" type="ORF">A361_27200</name>
</gene>
<dbReference type="AlphaFoldDB" id="A0A160MHD4"/>